<dbReference type="InterPro" id="IPR038266">
    <property type="entry name" value="NapC/NirT_cytc_sf"/>
</dbReference>
<organism evidence="13 14">
    <name type="scientific">Syntrophomonas zehnderi OL-4</name>
    <dbReference type="NCBI Taxonomy" id="690567"/>
    <lineage>
        <taxon>Bacteria</taxon>
        <taxon>Bacillati</taxon>
        <taxon>Bacillota</taxon>
        <taxon>Clostridia</taxon>
        <taxon>Eubacteriales</taxon>
        <taxon>Syntrophomonadaceae</taxon>
        <taxon>Syntrophomonas</taxon>
    </lineage>
</organism>
<keyword evidence="9" id="KW-1133">Transmembrane helix</keyword>
<keyword evidence="5" id="KW-0349">Heme</keyword>
<dbReference type="SUPFAM" id="SSF48695">
    <property type="entry name" value="Multiheme cytochromes"/>
    <property type="match status" value="1"/>
</dbReference>
<dbReference type="Pfam" id="PF03264">
    <property type="entry name" value="Cytochrom_NNT"/>
    <property type="match status" value="1"/>
</dbReference>
<reference evidence="13 14" key="1">
    <citation type="submission" date="2015-03" db="EMBL/GenBank/DDBJ databases">
        <authorList>
            <person name="Murphy D."/>
        </authorList>
    </citation>
    <scope>NUCLEOTIDE SEQUENCE [LARGE SCALE GENOMIC DNA]</scope>
    <source>
        <strain evidence="13 14">OL-4</strain>
    </source>
</reference>
<evidence type="ECO:0000313" key="14">
    <source>
        <dbReference type="Proteomes" id="UP000045545"/>
    </source>
</evidence>
<proteinExistence type="inferred from homology"/>
<evidence type="ECO:0000256" key="3">
    <source>
        <dbReference type="ARBA" id="ARBA00022448"/>
    </source>
</evidence>
<evidence type="ECO:0000256" key="7">
    <source>
        <dbReference type="ARBA" id="ARBA00022723"/>
    </source>
</evidence>
<comment type="subcellular location">
    <subcellularLocation>
        <location evidence="1">Cell membrane</location>
    </subcellularLocation>
</comment>
<evidence type="ECO:0000256" key="6">
    <source>
        <dbReference type="ARBA" id="ARBA00022692"/>
    </source>
</evidence>
<dbReference type="GO" id="GO:0009061">
    <property type="term" value="P:anaerobic respiration"/>
    <property type="evidence" value="ECO:0007669"/>
    <property type="project" value="TreeGrafter"/>
</dbReference>
<dbReference type="RefSeq" id="WP_046496597.1">
    <property type="nucleotide sequence ID" value="NZ_CGIH01000021.1"/>
</dbReference>
<dbReference type="EMBL" id="CGIH01000021">
    <property type="protein sequence ID" value="CFX43123.1"/>
    <property type="molecule type" value="Genomic_DNA"/>
</dbReference>
<sequence length="143" mass="15739">MKRVLKWLGVLAVVGFAMMLMIKIPALGLSEAAFCGKCHVMEEQVLTYQHSPHASVANCGDCHDPHGLVTGSAFAAFVGTRDVYRVVTNTAPAEIRTKGLSKNVLQANCLRCHSNLLCEVKDTRENNGSYCFHCHQEIVHNKK</sequence>
<keyword evidence="10" id="KW-0408">Iron</keyword>
<evidence type="ECO:0000256" key="10">
    <source>
        <dbReference type="ARBA" id="ARBA00023004"/>
    </source>
</evidence>
<keyword evidence="4" id="KW-1003">Cell membrane</keyword>
<keyword evidence="8" id="KW-0249">Electron transport</keyword>
<dbReference type="PANTHER" id="PTHR30333">
    <property type="entry name" value="CYTOCHROME C-TYPE PROTEIN"/>
    <property type="match status" value="1"/>
</dbReference>
<dbReference type="STRING" id="690567.1193"/>
<comment type="similarity">
    <text evidence="2">Belongs to the NapC/NirT/NrfH family.</text>
</comment>
<name>A0A0E3W326_9FIRM</name>
<feature type="domain" description="NapC/NirT cytochrome c N-terminal" evidence="12">
    <location>
        <begin position="8"/>
        <end position="141"/>
    </location>
</feature>
<dbReference type="OrthoDB" id="9791652at2"/>
<evidence type="ECO:0000259" key="12">
    <source>
        <dbReference type="Pfam" id="PF03264"/>
    </source>
</evidence>
<keyword evidence="6" id="KW-0812">Transmembrane</keyword>
<evidence type="ECO:0000256" key="5">
    <source>
        <dbReference type="ARBA" id="ARBA00022617"/>
    </source>
</evidence>
<dbReference type="InterPro" id="IPR005126">
    <property type="entry name" value="NapC/NirT_cyt_c_N"/>
</dbReference>
<evidence type="ECO:0000313" key="13">
    <source>
        <dbReference type="EMBL" id="CFX43123.1"/>
    </source>
</evidence>
<keyword evidence="3" id="KW-0813">Transport</keyword>
<dbReference type="PANTHER" id="PTHR30333:SF1">
    <property type="entry name" value="CYTOCHROME C-TYPE PROTEIN NAPC"/>
    <property type="match status" value="1"/>
</dbReference>
<evidence type="ECO:0000256" key="2">
    <source>
        <dbReference type="ARBA" id="ARBA00007395"/>
    </source>
</evidence>
<dbReference type="GO" id="GO:0009055">
    <property type="term" value="F:electron transfer activity"/>
    <property type="evidence" value="ECO:0007669"/>
    <property type="project" value="TreeGrafter"/>
</dbReference>
<dbReference type="InterPro" id="IPR036280">
    <property type="entry name" value="Multihaem_cyt_sf"/>
</dbReference>
<dbReference type="GO" id="GO:0005886">
    <property type="term" value="C:plasma membrane"/>
    <property type="evidence" value="ECO:0007669"/>
    <property type="project" value="UniProtKB-SubCell"/>
</dbReference>
<keyword evidence="11" id="KW-0472">Membrane</keyword>
<dbReference type="GO" id="GO:0046872">
    <property type="term" value="F:metal ion binding"/>
    <property type="evidence" value="ECO:0007669"/>
    <property type="project" value="UniProtKB-KW"/>
</dbReference>
<evidence type="ECO:0000256" key="8">
    <source>
        <dbReference type="ARBA" id="ARBA00022982"/>
    </source>
</evidence>
<dbReference type="Proteomes" id="UP000045545">
    <property type="component" value="Unassembled WGS sequence"/>
</dbReference>
<dbReference type="Gene3D" id="1.10.3820.10">
    <property type="entry name" value="Di-heme elbow motif domain"/>
    <property type="match status" value="1"/>
</dbReference>
<dbReference type="AlphaFoldDB" id="A0A0E3W326"/>
<evidence type="ECO:0000256" key="11">
    <source>
        <dbReference type="ARBA" id="ARBA00023136"/>
    </source>
</evidence>
<keyword evidence="14" id="KW-1185">Reference proteome</keyword>
<protein>
    <submittedName>
        <fullName evidence="13">Multihaem cytochrome</fullName>
    </submittedName>
</protein>
<evidence type="ECO:0000256" key="9">
    <source>
        <dbReference type="ARBA" id="ARBA00022989"/>
    </source>
</evidence>
<keyword evidence="7" id="KW-0479">Metal-binding</keyword>
<gene>
    <name evidence="13" type="ORF">1193</name>
</gene>
<accession>A0A0E3W326</accession>
<evidence type="ECO:0000256" key="4">
    <source>
        <dbReference type="ARBA" id="ARBA00022475"/>
    </source>
</evidence>
<evidence type="ECO:0000256" key="1">
    <source>
        <dbReference type="ARBA" id="ARBA00004236"/>
    </source>
</evidence>
<dbReference type="InterPro" id="IPR051174">
    <property type="entry name" value="Cytochrome_c-type_ET"/>
</dbReference>